<dbReference type="Proteomes" id="UP000619376">
    <property type="component" value="Unassembled WGS sequence"/>
</dbReference>
<sequence length="473" mass="53303">MWPVYRESLRAASGAQMTAHSSFSPPRTFTEFELALRQRAQQQLVQQRLNAQKLSAPAFRAALRDNVLPRLLDAIPQPAIVPPTPADTIPASLDAALERIRHPKPGTPAARAVEALERMRPIVEASILRKDARHNALMVLRVLLQAAYTLIEARGQSQEHTTTYTFFTVLDLLPVVTGLSSDQCERATRKLQKLGLIHKSSGALPTRTHITTRNAEGKEVEWQVYKGGTWTTTTFLNAETGERTEARVCAGTWVAVLLRPVLGLTARVIAHELPPCPRDLTADRKRGHTAWQAQQEAKQKVRESFLLTGDKFNITLLLRWSLPEKEKKSLGTEDSRTSLFSDVTTPHELIWSLSRIVSTHPQRRREAVQEGATRLTHLLDDSGWERHYFRILWRATEAEFRGCPAYAQLAAALQRTLVSTTELHLARPGAWLMHQLRECGWLDAVYHAKATHDGQDAHRLRRRHLSPLRSSTP</sequence>
<protein>
    <submittedName>
        <fullName evidence="1">Uncharacterized protein</fullName>
    </submittedName>
</protein>
<reference evidence="2" key="1">
    <citation type="journal article" date="2019" name="Int. J. Syst. Evol. Microbiol.">
        <title>The Global Catalogue of Microorganisms (GCM) 10K type strain sequencing project: providing services to taxonomists for standard genome sequencing and annotation.</title>
        <authorList>
            <consortium name="The Broad Institute Genomics Platform"/>
            <consortium name="The Broad Institute Genome Sequencing Center for Infectious Disease"/>
            <person name="Wu L."/>
            <person name="Ma J."/>
        </authorList>
    </citation>
    <scope>NUCLEOTIDE SEQUENCE [LARGE SCALE GENOMIC DNA]</scope>
    <source>
        <strain evidence="2">CGMCC 1.18437</strain>
    </source>
</reference>
<evidence type="ECO:0000313" key="2">
    <source>
        <dbReference type="Proteomes" id="UP000619376"/>
    </source>
</evidence>
<proteinExistence type="predicted"/>
<gene>
    <name evidence="1" type="ORF">GCM10017781_41490</name>
</gene>
<dbReference type="EMBL" id="BNAJ01000015">
    <property type="protein sequence ID" value="GHF61061.1"/>
    <property type="molecule type" value="Genomic_DNA"/>
</dbReference>
<organism evidence="1 2">
    <name type="scientific">Deinococcus metalli</name>
    <dbReference type="NCBI Taxonomy" id="1141878"/>
    <lineage>
        <taxon>Bacteria</taxon>
        <taxon>Thermotogati</taxon>
        <taxon>Deinococcota</taxon>
        <taxon>Deinococci</taxon>
        <taxon>Deinococcales</taxon>
        <taxon>Deinococcaceae</taxon>
        <taxon>Deinococcus</taxon>
    </lineage>
</organism>
<accession>A0ABQ3JY41</accession>
<keyword evidence="2" id="KW-1185">Reference proteome</keyword>
<comment type="caution">
    <text evidence="1">The sequence shown here is derived from an EMBL/GenBank/DDBJ whole genome shotgun (WGS) entry which is preliminary data.</text>
</comment>
<evidence type="ECO:0000313" key="1">
    <source>
        <dbReference type="EMBL" id="GHF61061.1"/>
    </source>
</evidence>
<name>A0ABQ3JY41_9DEIO</name>